<comment type="caution">
    <text evidence="1">The sequence shown here is derived from an EMBL/GenBank/DDBJ whole genome shotgun (WGS) entry which is preliminary data.</text>
</comment>
<sequence length="74" mass="9076">MIRQNVQDWAKREGLTTAYQFWKRTELNRDTAYKLWNESDYIPREHVMQRLYEVFGWQPGAYLYAIPDESNEEE</sequence>
<evidence type="ECO:0000313" key="1">
    <source>
        <dbReference type="EMBL" id="MEA5522871.1"/>
    </source>
</evidence>
<dbReference type="RefSeq" id="WP_323274532.1">
    <property type="nucleotide sequence ID" value="NZ_JAYGHT010000195.1"/>
</dbReference>
<dbReference type="Proteomes" id="UP001301728">
    <property type="component" value="Unassembled WGS sequence"/>
</dbReference>
<protein>
    <submittedName>
        <fullName evidence="1">Helix-turn-helix transcriptional regulator</fullName>
    </submittedName>
</protein>
<keyword evidence="2" id="KW-1185">Reference proteome</keyword>
<accession>A0ABU5U6T3</accession>
<dbReference type="EMBL" id="JAYGHT010000195">
    <property type="protein sequence ID" value="MEA5522871.1"/>
    <property type="molecule type" value="Genomic_DNA"/>
</dbReference>
<proteinExistence type="predicted"/>
<reference evidence="1 2" key="1">
    <citation type="submission" date="2023-12" db="EMBL/GenBank/DDBJ databases">
        <title>Baltic Sea Cyanobacteria.</title>
        <authorList>
            <person name="Delbaje E."/>
            <person name="Fewer D.P."/>
            <person name="Shishido T.K."/>
        </authorList>
    </citation>
    <scope>NUCLEOTIDE SEQUENCE [LARGE SCALE GENOMIC DNA]</scope>
    <source>
        <strain evidence="1 2">CCNP 1315</strain>
    </source>
</reference>
<name>A0ABU5U6T3_9CYAN</name>
<gene>
    <name evidence="1" type="ORF">VB854_28470</name>
</gene>
<evidence type="ECO:0000313" key="2">
    <source>
        <dbReference type="Proteomes" id="UP001301728"/>
    </source>
</evidence>
<organism evidence="1 2">
    <name type="scientific">Limnoraphis robusta CCNP1315</name>
    <dbReference type="NCBI Taxonomy" id="3110306"/>
    <lineage>
        <taxon>Bacteria</taxon>
        <taxon>Bacillati</taxon>
        <taxon>Cyanobacteriota</taxon>
        <taxon>Cyanophyceae</taxon>
        <taxon>Oscillatoriophycideae</taxon>
        <taxon>Oscillatoriales</taxon>
        <taxon>Sirenicapillariaceae</taxon>
        <taxon>Limnoraphis</taxon>
    </lineage>
</organism>